<dbReference type="EMBL" id="BOOI01000069">
    <property type="protein sequence ID" value="GIH87936.1"/>
    <property type="molecule type" value="Genomic_DNA"/>
</dbReference>
<evidence type="ECO:0000259" key="1">
    <source>
        <dbReference type="Pfam" id="PF08241"/>
    </source>
</evidence>
<dbReference type="InterPro" id="IPR029063">
    <property type="entry name" value="SAM-dependent_MTases_sf"/>
</dbReference>
<dbReference type="OrthoDB" id="9795634at2"/>
<gene>
    <name evidence="2" type="ORF">Pro02_63440</name>
</gene>
<dbReference type="SUPFAM" id="SSF53335">
    <property type="entry name" value="S-adenosyl-L-methionine-dependent methyltransferases"/>
    <property type="match status" value="1"/>
</dbReference>
<dbReference type="PANTHER" id="PTHR43591">
    <property type="entry name" value="METHYLTRANSFERASE"/>
    <property type="match status" value="1"/>
</dbReference>
<protein>
    <recommendedName>
        <fullName evidence="1">Methyltransferase type 11 domain-containing protein</fullName>
    </recommendedName>
</protein>
<accession>A0A8J3S8G6</accession>
<keyword evidence="3" id="KW-1185">Reference proteome</keyword>
<dbReference type="PANTHER" id="PTHR43591:SF24">
    <property type="entry name" value="2-METHOXY-6-POLYPRENYL-1,4-BENZOQUINOL METHYLASE, MITOCHONDRIAL"/>
    <property type="match status" value="1"/>
</dbReference>
<dbReference type="InterPro" id="IPR013216">
    <property type="entry name" value="Methyltransf_11"/>
</dbReference>
<evidence type="ECO:0000313" key="3">
    <source>
        <dbReference type="Proteomes" id="UP000655044"/>
    </source>
</evidence>
<proteinExistence type="predicted"/>
<reference evidence="2" key="1">
    <citation type="submission" date="2021-01" db="EMBL/GenBank/DDBJ databases">
        <title>Whole genome shotgun sequence of Planobispora rosea NBRC 15558.</title>
        <authorList>
            <person name="Komaki H."/>
            <person name="Tamura T."/>
        </authorList>
    </citation>
    <scope>NUCLEOTIDE SEQUENCE</scope>
    <source>
        <strain evidence="2">NBRC 15558</strain>
    </source>
</reference>
<feature type="domain" description="Methyltransferase type 11" evidence="1">
    <location>
        <begin position="43"/>
        <end position="136"/>
    </location>
</feature>
<dbReference type="Proteomes" id="UP000655044">
    <property type="component" value="Unassembled WGS sequence"/>
</dbReference>
<comment type="caution">
    <text evidence="2">The sequence shown here is derived from an EMBL/GenBank/DDBJ whole genome shotgun (WGS) entry which is preliminary data.</text>
</comment>
<dbReference type="Gene3D" id="3.40.50.150">
    <property type="entry name" value="Vaccinia Virus protein VP39"/>
    <property type="match status" value="1"/>
</dbReference>
<dbReference type="RefSeq" id="WP_068923640.1">
    <property type="nucleotide sequence ID" value="NZ_BMQP01000046.1"/>
</dbReference>
<dbReference type="Pfam" id="PF08241">
    <property type="entry name" value="Methyltransf_11"/>
    <property type="match status" value="1"/>
</dbReference>
<evidence type="ECO:0000313" key="2">
    <source>
        <dbReference type="EMBL" id="GIH87936.1"/>
    </source>
</evidence>
<dbReference type="AlphaFoldDB" id="A0A8J3S8G6"/>
<dbReference type="GO" id="GO:0008757">
    <property type="term" value="F:S-adenosylmethionine-dependent methyltransferase activity"/>
    <property type="evidence" value="ECO:0007669"/>
    <property type="project" value="InterPro"/>
</dbReference>
<dbReference type="CDD" id="cd02440">
    <property type="entry name" value="AdoMet_MTases"/>
    <property type="match status" value="1"/>
</dbReference>
<sequence length="261" mass="28108">METREGQRAIWAAGDYRTVGAQFLLASELLTEALDLRANERLLDVATGTGNLALAAARRAAAVTALDLVPDLLGHARRRADAEGLAVAFHEGDAEALPFPDSSFDVVTSAFGVMFARNQERAAAELMRVCRPGGRIGLATWTPDSYMGRMLELNTRYVPVPEGTHPPTRWGTREGLTELFGSGTGIHVTPRTLRWRFPSPAEHAQVWAEVYGPTATTMDALGEEGRAALVGDLLALAEELNADTTGALLLPLEYLEVVVSL</sequence>
<organism evidence="2 3">
    <name type="scientific">Planobispora rosea</name>
    <dbReference type="NCBI Taxonomy" id="35762"/>
    <lineage>
        <taxon>Bacteria</taxon>
        <taxon>Bacillati</taxon>
        <taxon>Actinomycetota</taxon>
        <taxon>Actinomycetes</taxon>
        <taxon>Streptosporangiales</taxon>
        <taxon>Streptosporangiaceae</taxon>
        <taxon>Planobispora</taxon>
    </lineage>
</organism>
<name>A0A8J3S8G6_PLARO</name>